<feature type="transmembrane region" description="Helical" evidence="1">
    <location>
        <begin position="359"/>
        <end position="378"/>
    </location>
</feature>
<organism evidence="2 3">
    <name type="scientific">Rubinisphaera brasiliensis (strain ATCC 49424 / DSM 5305 / JCM 21570 / IAM 15109 / NBRC 103401 / IFAM 1448)</name>
    <name type="common">Planctomyces brasiliensis</name>
    <dbReference type="NCBI Taxonomy" id="756272"/>
    <lineage>
        <taxon>Bacteria</taxon>
        <taxon>Pseudomonadati</taxon>
        <taxon>Planctomycetota</taxon>
        <taxon>Planctomycetia</taxon>
        <taxon>Planctomycetales</taxon>
        <taxon>Planctomycetaceae</taxon>
        <taxon>Rubinisphaera</taxon>
    </lineage>
</organism>
<sequence>MSGLIRGAIRNTPAMNTLMVAILAVGAVCLFSMRREVFPEFDLEIIFVSVPYPGASPEEVETGICEKIEEAVRSIDGIKKQTSIAQEGLGSVVLELQTGTNAQRILNDVRSEVDRITSFPVLAEDAEVKQLVIRDPAITVGVIGPEGTSIDSELQLRQVTEMVRDDIIRLPAVSQADISGAKDFQIDVEISEETLRRYGRSLVDVADIIRKENLELPGGTIRTESQEILIKGKDKRIVGHEIAEIPLVSQPDGTVLTVGDLGTVRDEFADTTIYTRIDGQPGMAISVTRSSSEDLLAMTDAVHEYIENHEMPPGYRLIYWGDQSVEVRERLDLLTENGLQGLALVLFFLSLFLNLRLAWWVSLGIPISILGACALLYFGGQTLNMLTTFTFVMALGIVVDDAIVVGENIHAHRLMGKPALQAAIDGAIEVAPSVTASVATTIIAFLPLMFVTGVMGKFIAVMPIGMIAILLFSLFESLFILPCHLAHEDEPSEDATWSGRAKRLNDNSPRAIRWTFGPLLLAGGHLAELFVYPIRRFRAFIDWLNRGTEWFMNAACERFYQPVLKVCLRNLSSTAAVGVLLLLIAAGLVAGGVVPFIVFPKTDSNTIDAKIVYPNGTPVDVTDEGTQQLVRAIEEVNARYAEVGEPVVKLVRRSVGFATSMSGPGQSSDSDGSHLGMVTVELTDVADRSHDCHHIINNWRNAAGVFPGAENVTFSAGQNGPGGTPIEFKLLSRADDFDSLQQAVEEAKERLAQFPGVFDIQDDSNPGKWEFQLRLKESAKSTGIPLEKLAETVRASYYGEEVMRLQRGRHEVKLMVRYPEADRESLANFDDIRVLTEEGDEFPLTELAEVEISRGYSEINRVDQLRSITVSADLDETQANAAEIVQQLQKEFMPQLFEDHPGVSVLWEGQQQQATESIQSLLVGLAIALLAMFVLLTLEFTSYVQPLLIMAIIPFGVVGAVFGHALMGLPMTLFSLFGLVTLTGIVVNDSIVLIDFINHRVDDGTPLKTALLEAGARRLRPIFLTSVTTVAGLFPLILETSFQAQILIPMAVSICFGLIVSTGLVLFLIPTFYYALARLTRPHLVVE</sequence>
<keyword evidence="1" id="KW-1133">Transmembrane helix</keyword>
<dbReference type="GO" id="GO:0005886">
    <property type="term" value="C:plasma membrane"/>
    <property type="evidence" value="ECO:0007669"/>
    <property type="project" value="TreeGrafter"/>
</dbReference>
<dbReference type="InterPro" id="IPR027463">
    <property type="entry name" value="AcrB_DN_DC_subdom"/>
</dbReference>
<dbReference type="AlphaFoldDB" id="F0SFP9"/>
<name>F0SFP9_RUBBR</name>
<evidence type="ECO:0000256" key="1">
    <source>
        <dbReference type="SAM" id="Phobius"/>
    </source>
</evidence>
<dbReference type="Gene3D" id="3.30.70.1440">
    <property type="entry name" value="Multidrug efflux transporter AcrB pore domain"/>
    <property type="match status" value="1"/>
</dbReference>
<dbReference type="Pfam" id="PF00873">
    <property type="entry name" value="ACR_tran"/>
    <property type="match status" value="2"/>
</dbReference>
<keyword evidence="3" id="KW-1185">Reference proteome</keyword>
<dbReference type="PRINTS" id="PR00702">
    <property type="entry name" value="ACRIFLAVINRP"/>
</dbReference>
<dbReference type="EMBL" id="CP002546">
    <property type="protein sequence ID" value="ADY60509.1"/>
    <property type="molecule type" value="Genomic_DNA"/>
</dbReference>
<dbReference type="Gene3D" id="3.30.70.1430">
    <property type="entry name" value="Multidrug efflux transporter AcrB pore domain"/>
    <property type="match status" value="2"/>
</dbReference>
<keyword evidence="1" id="KW-0472">Membrane</keyword>
<feature type="transmembrane region" description="Helical" evidence="1">
    <location>
        <begin position="385"/>
        <end position="406"/>
    </location>
</feature>
<feature type="transmembrane region" description="Helical" evidence="1">
    <location>
        <begin position="458"/>
        <end position="481"/>
    </location>
</feature>
<dbReference type="Gene3D" id="3.30.70.1320">
    <property type="entry name" value="Multidrug efflux transporter AcrB pore domain like"/>
    <property type="match status" value="1"/>
</dbReference>
<dbReference type="PANTHER" id="PTHR32063">
    <property type="match status" value="1"/>
</dbReference>
<dbReference type="InterPro" id="IPR001036">
    <property type="entry name" value="Acrflvin-R"/>
</dbReference>
<dbReference type="GO" id="GO:0042910">
    <property type="term" value="F:xenobiotic transmembrane transporter activity"/>
    <property type="evidence" value="ECO:0007669"/>
    <property type="project" value="TreeGrafter"/>
</dbReference>
<accession>F0SFP9</accession>
<dbReference type="SUPFAM" id="SSF82866">
    <property type="entry name" value="Multidrug efflux transporter AcrB transmembrane domain"/>
    <property type="match status" value="2"/>
</dbReference>
<reference evidence="3" key="1">
    <citation type="submission" date="2011-02" db="EMBL/GenBank/DDBJ databases">
        <title>The complete genome of Planctomyces brasiliensis DSM 5305.</title>
        <authorList>
            <person name="Lucas S."/>
            <person name="Copeland A."/>
            <person name="Lapidus A."/>
            <person name="Bruce D."/>
            <person name="Goodwin L."/>
            <person name="Pitluck S."/>
            <person name="Kyrpides N."/>
            <person name="Mavromatis K."/>
            <person name="Pagani I."/>
            <person name="Ivanova N."/>
            <person name="Ovchinnikova G."/>
            <person name="Lu M."/>
            <person name="Detter J.C."/>
            <person name="Han C."/>
            <person name="Land M."/>
            <person name="Hauser L."/>
            <person name="Markowitz V."/>
            <person name="Cheng J.-F."/>
            <person name="Hugenholtz P."/>
            <person name="Woyke T."/>
            <person name="Wu D."/>
            <person name="Tindall B."/>
            <person name="Pomrenke H.G."/>
            <person name="Brambilla E."/>
            <person name="Klenk H.-P."/>
            <person name="Eisen J.A."/>
        </authorList>
    </citation>
    <scope>NUCLEOTIDE SEQUENCE [LARGE SCALE GENOMIC DNA]</scope>
    <source>
        <strain evidence="3">ATCC 49424 / DSM 5305 / JCM 21570 / NBRC 103401 / IFAM 1448</strain>
    </source>
</reference>
<dbReference type="Proteomes" id="UP000006860">
    <property type="component" value="Chromosome"/>
</dbReference>
<feature type="transmembrane region" description="Helical" evidence="1">
    <location>
        <begin position="947"/>
        <end position="967"/>
    </location>
</feature>
<dbReference type="Gene3D" id="3.30.2090.10">
    <property type="entry name" value="Multidrug efflux transporter AcrB TolC docking domain, DN and DC subdomains"/>
    <property type="match status" value="2"/>
</dbReference>
<proteinExistence type="predicted"/>
<dbReference type="SUPFAM" id="SSF82693">
    <property type="entry name" value="Multidrug efflux transporter AcrB pore domain, PN1, PN2, PC1 and PC2 subdomains"/>
    <property type="match status" value="2"/>
</dbReference>
<feature type="transmembrane region" description="Helical" evidence="1">
    <location>
        <begin position="1050"/>
        <end position="1076"/>
    </location>
</feature>
<feature type="transmembrane region" description="Helical" evidence="1">
    <location>
        <begin position="1019"/>
        <end position="1038"/>
    </location>
</feature>
<evidence type="ECO:0000313" key="2">
    <source>
        <dbReference type="EMBL" id="ADY60509.1"/>
    </source>
</evidence>
<feature type="transmembrane region" description="Helical" evidence="1">
    <location>
        <begin position="921"/>
        <end position="940"/>
    </location>
</feature>
<dbReference type="eggNOG" id="COG0841">
    <property type="taxonomic scope" value="Bacteria"/>
</dbReference>
<feature type="transmembrane region" description="Helical" evidence="1">
    <location>
        <begin position="973"/>
        <end position="998"/>
    </location>
</feature>
<dbReference type="RefSeq" id="WP_013629231.1">
    <property type="nucleotide sequence ID" value="NC_015174.1"/>
</dbReference>
<evidence type="ECO:0000313" key="3">
    <source>
        <dbReference type="Proteomes" id="UP000006860"/>
    </source>
</evidence>
<dbReference type="SUPFAM" id="SSF82714">
    <property type="entry name" value="Multidrug efflux transporter AcrB TolC docking domain, DN and DC subdomains"/>
    <property type="match status" value="2"/>
</dbReference>
<feature type="transmembrane region" description="Helical" evidence="1">
    <location>
        <begin position="511"/>
        <end position="532"/>
    </location>
</feature>
<dbReference type="HOGENOM" id="CLU_002755_1_2_0"/>
<dbReference type="Gene3D" id="1.20.1640.10">
    <property type="entry name" value="Multidrug efflux transporter AcrB transmembrane domain"/>
    <property type="match status" value="2"/>
</dbReference>
<feature type="transmembrane region" description="Helical" evidence="1">
    <location>
        <begin position="575"/>
        <end position="599"/>
    </location>
</feature>
<feature type="transmembrane region" description="Helical" evidence="1">
    <location>
        <begin position="14"/>
        <end position="33"/>
    </location>
</feature>
<protein>
    <submittedName>
        <fullName evidence="2">Acriflavin resistance protein</fullName>
    </submittedName>
</protein>
<keyword evidence="1" id="KW-0812">Transmembrane</keyword>
<dbReference type="KEGG" id="pbs:Plabr_2910"/>
<feature type="transmembrane region" description="Helical" evidence="1">
    <location>
        <begin position="426"/>
        <end position="451"/>
    </location>
</feature>
<gene>
    <name evidence="2" type="ordered locus">Plabr_2910</name>
</gene>
<dbReference type="PANTHER" id="PTHR32063:SF33">
    <property type="entry name" value="RND SUPERFAMILY EFFLUX PUMP PERMEASE COMPONENT"/>
    <property type="match status" value="1"/>
</dbReference>
<dbReference type="STRING" id="756272.Plabr_2910"/>